<feature type="domain" description="DUF1585" evidence="2">
    <location>
        <begin position="745"/>
        <end position="818"/>
    </location>
</feature>
<dbReference type="EMBL" id="SJPK01000004">
    <property type="protein sequence ID" value="TWT67234.1"/>
    <property type="molecule type" value="Genomic_DNA"/>
</dbReference>
<gene>
    <name evidence="7" type="ORF">CA85_20840</name>
</gene>
<dbReference type="InterPro" id="IPR013036">
    <property type="entry name" value="DUF1587"/>
</dbReference>
<accession>A0A5C5XWE3</accession>
<evidence type="ECO:0000259" key="4">
    <source>
        <dbReference type="Pfam" id="PF07627"/>
    </source>
</evidence>
<evidence type="ECO:0000259" key="3">
    <source>
        <dbReference type="Pfam" id="PF07626"/>
    </source>
</evidence>
<dbReference type="Pfam" id="PF07626">
    <property type="entry name" value="PSD3"/>
    <property type="match status" value="1"/>
</dbReference>
<evidence type="ECO:0000259" key="2">
    <source>
        <dbReference type="Pfam" id="PF07624"/>
    </source>
</evidence>
<reference evidence="7 8" key="1">
    <citation type="submission" date="2019-02" db="EMBL/GenBank/DDBJ databases">
        <title>Deep-cultivation of Planctomycetes and their phenomic and genomic characterization uncovers novel biology.</title>
        <authorList>
            <person name="Wiegand S."/>
            <person name="Jogler M."/>
            <person name="Boedeker C."/>
            <person name="Pinto D."/>
            <person name="Vollmers J."/>
            <person name="Rivas-Marin E."/>
            <person name="Kohn T."/>
            <person name="Peeters S.H."/>
            <person name="Heuer A."/>
            <person name="Rast P."/>
            <person name="Oberbeckmann S."/>
            <person name="Bunk B."/>
            <person name="Jeske O."/>
            <person name="Meyerdierks A."/>
            <person name="Storesund J.E."/>
            <person name="Kallscheuer N."/>
            <person name="Luecker S."/>
            <person name="Lage O.M."/>
            <person name="Pohl T."/>
            <person name="Merkel B.J."/>
            <person name="Hornburger P."/>
            <person name="Mueller R.-W."/>
            <person name="Bruemmer F."/>
            <person name="Labrenz M."/>
            <person name="Spormann A.M."/>
            <person name="Op Den Camp H."/>
            <person name="Overmann J."/>
            <person name="Amann R."/>
            <person name="Jetten M.S.M."/>
            <person name="Mascher T."/>
            <person name="Medema M.H."/>
            <person name="Devos D.P."/>
            <person name="Kaster A.-K."/>
            <person name="Ovreas L."/>
            <person name="Rohde M."/>
            <person name="Galperin M.Y."/>
            <person name="Jogler C."/>
        </authorList>
    </citation>
    <scope>NUCLEOTIDE SEQUENCE [LARGE SCALE GENOMIC DNA]</scope>
    <source>
        <strain evidence="7 8">CA85</strain>
    </source>
</reference>
<dbReference type="Pfam" id="PF07624">
    <property type="entry name" value="PSD2"/>
    <property type="match status" value="1"/>
</dbReference>
<organism evidence="7 8">
    <name type="scientific">Allorhodopirellula solitaria</name>
    <dbReference type="NCBI Taxonomy" id="2527987"/>
    <lineage>
        <taxon>Bacteria</taxon>
        <taxon>Pseudomonadati</taxon>
        <taxon>Planctomycetota</taxon>
        <taxon>Planctomycetia</taxon>
        <taxon>Pirellulales</taxon>
        <taxon>Pirellulaceae</taxon>
        <taxon>Allorhodopirellula</taxon>
    </lineage>
</organism>
<evidence type="ECO:0000313" key="8">
    <source>
        <dbReference type="Proteomes" id="UP000318053"/>
    </source>
</evidence>
<dbReference type="InterPro" id="IPR013042">
    <property type="entry name" value="DUF1592"/>
</dbReference>
<evidence type="ECO:0000259" key="5">
    <source>
        <dbReference type="Pfam" id="PF07631"/>
    </source>
</evidence>
<dbReference type="AlphaFoldDB" id="A0A5C5XWE3"/>
<evidence type="ECO:0008006" key="9">
    <source>
        <dbReference type="Google" id="ProtNLM"/>
    </source>
</evidence>
<comment type="caution">
    <text evidence="7">The sequence shown here is derived from an EMBL/GenBank/DDBJ whole genome shotgun (WGS) entry which is preliminary data.</text>
</comment>
<evidence type="ECO:0000256" key="1">
    <source>
        <dbReference type="SAM" id="SignalP"/>
    </source>
</evidence>
<dbReference type="InterPro" id="IPR013039">
    <property type="entry name" value="DUF1588"/>
</dbReference>
<dbReference type="InterPro" id="IPR011478">
    <property type="entry name" value="DUF1585"/>
</dbReference>
<protein>
    <recommendedName>
        <fullName evidence="9">Planctomycete cytochrome C</fullName>
    </recommendedName>
</protein>
<proteinExistence type="predicted"/>
<dbReference type="Proteomes" id="UP000318053">
    <property type="component" value="Unassembled WGS sequence"/>
</dbReference>
<name>A0A5C5XWE3_9BACT</name>
<dbReference type="Pfam" id="PF07627">
    <property type="entry name" value="PSCyt3"/>
    <property type="match status" value="1"/>
</dbReference>
<feature type="signal peptide" evidence="1">
    <location>
        <begin position="1"/>
        <end position="25"/>
    </location>
</feature>
<evidence type="ECO:0000313" key="7">
    <source>
        <dbReference type="EMBL" id="TWT67234.1"/>
    </source>
</evidence>
<dbReference type="Pfam" id="PF07631">
    <property type="entry name" value="PSD4"/>
    <property type="match status" value="1"/>
</dbReference>
<sequence precursor="true">MCHSRPLSACSIGATWLLITLAMTAAVVAEPPIHNSAAEHRNGAVERIEAFVDRYCMDCHNAADTVSDLDLETTLLAEVRWAEATKTPTTDPRATWETVLRRIASRQMPPLDAERPDESEYRAVVQQLGHTLDHVARQNPVIPPTDSLRRLTRTEYQNSVRDLLGLELDITTWLPKDESSGGFDNITVGDLSASLMNRYLSAAEKISRIAVGRFTHTPMGLNVRLPADLTQEKHVAGLPLGTRGGTNIHHTFAETGEYEIAVRLTRDRDEMIEGLSRPHDLDVLVDRQKQHRWTIEPPKRGRDDTLIDANLKVRIPITAGPHDIAVTFVSQGESLLEIKRQPFLAAYNRHRHPRQQPALLEVSIVGPFADADPAATETSTPTIETPSRQRIFTAWPESSSLPDQQVAAQQILGEIARVAFRRDVTPADLATPLAFVDEVLRGESTDSWESRFELGIERGLAAILVNPNFLFHVEQPVQSDASEPVIRISDWELASRLAAFLWSSLPDDELLDLAAADQLSDPAVLRGQVTRMLSDERSQSLVDHFAAQWLYLRNLDGITPNLRQFPDFDENLRMAMRRETELLFTHVLQHDASVMGLIDSDFTYLNERLARHYRIPGVLGDEFRQVTLSPDWHRGGLLRHGSILSVTSYSTRTSPTVRGNWVLENIIGNAPPPPPPDIPALQEKSTLTATSLRERLAMHRENESCASCHDLIDPIGFALDHYDALGQYREYDGENPIDASGVLPDGTEVGGVSDLEASLLAHPEMFVGCLSEKMMTFALGRLVDYRDAPAIREIVRKAKIDDYRISSIIQGIVASEPFQYRSTQSSALLTEH</sequence>
<keyword evidence="8" id="KW-1185">Reference proteome</keyword>
<keyword evidence="1" id="KW-0732">Signal</keyword>
<evidence type="ECO:0000259" key="6">
    <source>
        <dbReference type="Pfam" id="PF07637"/>
    </source>
</evidence>
<dbReference type="InterPro" id="IPR013043">
    <property type="entry name" value="DUF1595"/>
</dbReference>
<dbReference type="Pfam" id="PF07637">
    <property type="entry name" value="PSD5"/>
    <property type="match status" value="1"/>
</dbReference>
<feature type="chain" id="PRO_5022860586" description="Planctomycete cytochrome C" evidence="1">
    <location>
        <begin position="26"/>
        <end position="832"/>
    </location>
</feature>
<feature type="domain" description="DUF1588" evidence="4">
    <location>
        <begin position="634"/>
        <end position="731"/>
    </location>
</feature>
<feature type="domain" description="DUF1595" evidence="6">
    <location>
        <begin position="408"/>
        <end position="474"/>
    </location>
</feature>
<feature type="domain" description="DUF1592" evidence="5">
    <location>
        <begin position="488"/>
        <end position="615"/>
    </location>
</feature>
<feature type="domain" description="DUF1587" evidence="3">
    <location>
        <begin position="149"/>
        <end position="211"/>
    </location>
</feature>